<dbReference type="InterPro" id="IPR002543">
    <property type="entry name" value="FtsK_dom"/>
</dbReference>
<dbReference type="SUPFAM" id="SSF52540">
    <property type="entry name" value="P-loop containing nucleoside triphosphate hydrolases"/>
    <property type="match status" value="2"/>
</dbReference>
<dbReference type="EMBL" id="JADOTZ010000001">
    <property type="protein sequence ID" value="MBG6083691.1"/>
    <property type="molecule type" value="Genomic_DNA"/>
</dbReference>
<keyword evidence="7" id="KW-1185">Reference proteome</keyword>
<sequence length="793" mass="85839">MEASPDHPDELFLDGATRETARRLAKHLSTRRRRPGHRRRLPASLPLTRQNPPWTESAQHGLTCTVGLTRDGQLDVDLVADGPHLLIAGTTGSGKSELLKTILTGLTDAYAPHELGLFLVDFKGGATLSPFSGGPHAQAFVTDLTHESAQRMLACLRYEVRRREHVLSTLEASDFTDYRLRCAEATSPSEPMPRLVIAVDEFRVLAEELPEALTELLRIAAVGRSLGMHLLLATQRPQGIITQDIRANINTTLCLRLQSAFDAQDLVGTDEPALISAETPGRGIIRRGGREPQEFQAASSAVAAAPWTIAELTSSTARSIEVHAEPAPISLPPRQEPPAGPRPQLFSPALPDSLHALSRSHLRSLQATDAPGQTHLALGLLDDVSRQRHSPLLWSCATMPRLALIGGPLANYAQFVRRVALGACSLKQEHHVYLADGAGWLAGITEEATPIPRLAGWATPAEPSRLLTLFDVLNNTASQVPRLLIVTGLAEWAGALSPPEYARCEELLALLARTAESRGLAVIAAGDRDLTSSRFFPLAEHRLYNSVGLGPETTMSWPRLTPTRPVPLRCAYTGPETDPLGLTAQLLGDEELIQHGDVYPEPTQPMSRCIPLPSFVRAPIHGGPTSRPHVGIASPDHRPWHWNGEQINLILGHSGSGKTTLLQQIHQQLPDSLIWTGHEHVSDRPATVLVDDADQLTGECRSRLESWCSQGTTVVMTARPSAQLFARLPLAQAARQSGTGILLGARSPHDGDFWGWRVAPTTPAPPGRALTIIDGELTWAQAWAPEEAVHGVG</sequence>
<feature type="region of interest" description="Disordered" evidence="4">
    <location>
        <begin position="326"/>
        <end position="348"/>
    </location>
</feature>
<dbReference type="SMART" id="SM00382">
    <property type="entry name" value="AAA"/>
    <property type="match status" value="2"/>
</dbReference>
<dbReference type="Proteomes" id="UP000625033">
    <property type="component" value="Unassembled WGS sequence"/>
</dbReference>
<evidence type="ECO:0000313" key="6">
    <source>
        <dbReference type="EMBL" id="MBG6083691.1"/>
    </source>
</evidence>
<comment type="caution">
    <text evidence="6">The sequence shown here is derived from an EMBL/GenBank/DDBJ whole genome shotgun (WGS) entry which is preliminary data.</text>
</comment>
<feature type="compositionally biased region" description="Basic residues" evidence="4">
    <location>
        <begin position="27"/>
        <end position="41"/>
    </location>
</feature>
<feature type="compositionally biased region" description="Pro residues" evidence="4">
    <location>
        <begin position="329"/>
        <end position="341"/>
    </location>
</feature>
<dbReference type="RefSeq" id="WP_196835104.1">
    <property type="nucleotide sequence ID" value="NZ_JADOTZ010000001.1"/>
</dbReference>
<feature type="domain" description="FtsK" evidence="5">
    <location>
        <begin position="71"/>
        <end position="264"/>
    </location>
</feature>
<dbReference type="InterPro" id="IPR050206">
    <property type="entry name" value="FtsK/SpoIIIE/SftA"/>
</dbReference>
<keyword evidence="2 3" id="KW-0067">ATP-binding</keyword>
<evidence type="ECO:0000256" key="4">
    <source>
        <dbReference type="SAM" id="MobiDB-lite"/>
    </source>
</evidence>
<feature type="region of interest" description="Disordered" evidence="4">
    <location>
        <begin position="27"/>
        <end position="58"/>
    </location>
</feature>
<feature type="binding site" evidence="3">
    <location>
        <begin position="89"/>
        <end position="96"/>
    </location>
    <ligand>
        <name>ATP</name>
        <dbReference type="ChEBI" id="CHEBI:30616"/>
    </ligand>
</feature>
<feature type="compositionally biased region" description="Polar residues" evidence="4">
    <location>
        <begin position="47"/>
        <end position="58"/>
    </location>
</feature>
<proteinExistence type="predicted"/>
<evidence type="ECO:0000313" key="7">
    <source>
        <dbReference type="Proteomes" id="UP000625033"/>
    </source>
</evidence>
<protein>
    <submittedName>
        <fullName evidence="6">Energy-coupling factor transporter ATP-binding protein EcfA2</fullName>
    </submittedName>
</protein>
<evidence type="ECO:0000259" key="5">
    <source>
        <dbReference type="PROSITE" id="PS50901"/>
    </source>
</evidence>
<dbReference type="InterPro" id="IPR027417">
    <property type="entry name" value="P-loop_NTPase"/>
</dbReference>
<name>A0A931GHX4_9MICC</name>
<dbReference type="PROSITE" id="PS50901">
    <property type="entry name" value="FTSK"/>
    <property type="match status" value="1"/>
</dbReference>
<dbReference type="Gene3D" id="3.40.50.300">
    <property type="entry name" value="P-loop containing nucleotide triphosphate hydrolases"/>
    <property type="match status" value="2"/>
</dbReference>
<dbReference type="GO" id="GO:0003677">
    <property type="term" value="F:DNA binding"/>
    <property type="evidence" value="ECO:0007669"/>
    <property type="project" value="InterPro"/>
</dbReference>
<evidence type="ECO:0000256" key="2">
    <source>
        <dbReference type="ARBA" id="ARBA00022840"/>
    </source>
</evidence>
<dbReference type="AlphaFoldDB" id="A0A931GHX4"/>
<dbReference type="GO" id="GO:0005524">
    <property type="term" value="F:ATP binding"/>
    <property type="evidence" value="ECO:0007669"/>
    <property type="project" value="UniProtKB-UniRule"/>
</dbReference>
<evidence type="ECO:0000256" key="3">
    <source>
        <dbReference type="PROSITE-ProRule" id="PRU00289"/>
    </source>
</evidence>
<accession>A0A931GHX4</accession>
<organism evidence="6 7">
    <name type="scientific">Zhihengliuella flava</name>
    <dbReference type="NCBI Taxonomy" id="1285193"/>
    <lineage>
        <taxon>Bacteria</taxon>
        <taxon>Bacillati</taxon>
        <taxon>Actinomycetota</taxon>
        <taxon>Actinomycetes</taxon>
        <taxon>Micrococcales</taxon>
        <taxon>Micrococcaceae</taxon>
        <taxon>Zhihengliuella</taxon>
    </lineage>
</organism>
<dbReference type="PANTHER" id="PTHR22683:SF1">
    <property type="entry name" value="TYPE VII SECRETION SYSTEM PROTEIN ESSC"/>
    <property type="match status" value="1"/>
</dbReference>
<dbReference type="PANTHER" id="PTHR22683">
    <property type="entry name" value="SPORULATION PROTEIN RELATED"/>
    <property type="match status" value="1"/>
</dbReference>
<reference evidence="6" key="1">
    <citation type="submission" date="2020-11" db="EMBL/GenBank/DDBJ databases">
        <title>Sequencing the genomes of 1000 actinobacteria strains.</title>
        <authorList>
            <person name="Klenk H.-P."/>
        </authorList>
    </citation>
    <scope>NUCLEOTIDE SEQUENCE</scope>
    <source>
        <strain evidence="6">DSM 26152</strain>
    </source>
</reference>
<dbReference type="Pfam" id="PF01580">
    <property type="entry name" value="FtsK_SpoIIIE"/>
    <property type="match status" value="1"/>
</dbReference>
<keyword evidence="1 3" id="KW-0547">Nucleotide-binding</keyword>
<gene>
    <name evidence="6" type="ORF">IW252_000458</name>
</gene>
<dbReference type="InterPro" id="IPR003593">
    <property type="entry name" value="AAA+_ATPase"/>
</dbReference>
<evidence type="ECO:0000256" key="1">
    <source>
        <dbReference type="ARBA" id="ARBA00022741"/>
    </source>
</evidence>